<sequence>MKSARPTLAGACLALRVLARTGVCRGARDAVLPSLSPLTSGARRHASLTARAPIAWRERARGGLRRAAGPAAECRGEQEPRRNPPWERRRLRSRGARHCLRVADPHGPPACLRPPEHGEASRSRSRDVVPPP</sequence>
<feature type="compositionally biased region" description="Basic residues" evidence="1">
    <location>
        <begin position="89"/>
        <end position="100"/>
    </location>
</feature>
<feature type="compositionally biased region" description="Basic and acidic residues" evidence="1">
    <location>
        <begin position="114"/>
        <end position="132"/>
    </location>
</feature>
<proteinExistence type="predicted"/>
<dbReference type="Proteomes" id="UP000019678">
    <property type="component" value="Unassembled WGS sequence"/>
</dbReference>
<dbReference type="AlphaFoldDB" id="A0A017TG67"/>
<gene>
    <name evidence="2" type="ORF">CAP_8679</name>
</gene>
<organism evidence="2 3">
    <name type="scientific">Chondromyces apiculatus DSM 436</name>
    <dbReference type="NCBI Taxonomy" id="1192034"/>
    <lineage>
        <taxon>Bacteria</taxon>
        <taxon>Pseudomonadati</taxon>
        <taxon>Myxococcota</taxon>
        <taxon>Polyangia</taxon>
        <taxon>Polyangiales</taxon>
        <taxon>Polyangiaceae</taxon>
        <taxon>Chondromyces</taxon>
    </lineage>
</organism>
<comment type="caution">
    <text evidence="2">The sequence shown here is derived from an EMBL/GenBank/DDBJ whole genome shotgun (WGS) entry which is preliminary data.</text>
</comment>
<evidence type="ECO:0000256" key="1">
    <source>
        <dbReference type="SAM" id="MobiDB-lite"/>
    </source>
</evidence>
<protein>
    <submittedName>
        <fullName evidence="2">Uncharacterized protein</fullName>
    </submittedName>
</protein>
<evidence type="ECO:0000313" key="2">
    <source>
        <dbReference type="EMBL" id="EYF07556.1"/>
    </source>
</evidence>
<feature type="region of interest" description="Disordered" evidence="1">
    <location>
        <begin position="60"/>
        <end position="132"/>
    </location>
</feature>
<evidence type="ECO:0000313" key="3">
    <source>
        <dbReference type="Proteomes" id="UP000019678"/>
    </source>
</evidence>
<accession>A0A017TG67</accession>
<keyword evidence="3" id="KW-1185">Reference proteome</keyword>
<reference evidence="2 3" key="1">
    <citation type="submission" date="2013-05" db="EMBL/GenBank/DDBJ databases">
        <title>Genome assembly of Chondromyces apiculatus DSM 436.</title>
        <authorList>
            <person name="Sharma G."/>
            <person name="Khatri I."/>
            <person name="Kaur C."/>
            <person name="Mayilraj S."/>
            <person name="Subramanian S."/>
        </authorList>
    </citation>
    <scope>NUCLEOTIDE SEQUENCE [LARGE SCALE GENOMIC DNA]</scope>
    <source>
        <strain evidence="2 3">DSM 436</strain>
    </source>
</reference>
<feature type="compositionally biased region" description="Basic and acidic residues" evidence="1">
    <location>
        <begin position="74"/>
        <end position="88"/>
    </location>
</feature>
<dbReference type="EMBL" id="ASRX01000009">
    <property type="protein sequence ID" value="EYF07556.1"/>
    <property type="molecule type" value="Genomic_DNA"/>
</dbReference>
<name>A0A017TG67_9BACT</name>